<dbReference type="Proteomes" id="UP000014064">
    <property type="component" value="Unassembled WGS sequence"/>
</dbReference>
<dbReference type="InterPro" id="IPR011989">
    <property type="entry name" value="ARM-like"/>
</dbReference>
<feature type="domain" description="LAA1-like C-terminal TPR repeats" evidence="3">
    <location>
        <begin position="1788"/>
        <end position="1903"/>
    </location>
</feature>
<dbReference type="InterPro" id="IPR040108">
    <property type="entry name" value="Laa1/Sip1/HEATR5"/>
</dbReference>
<dbReference type="GO" id="GO:0006897">
    <property type="term" value="P:endocytosis"/>
    <property type="evidence" value="ECO:0007669"/>
    <property type="project" value="TreeGrafter"/>
</dbReference>
<dbReference type="GO" id="GO:0008104">
    <property type="term" value="P:intracellular protein localization"/>
    <property type="evidence" value="ECO:0007669"/>
    <property type="project" value="TreeGrafter"/>
</dbReference>
<feature type="compositionally biased region" description="Basic and acidic residues" evidence="2">
    <location>
        <begin position="248"/>
        <end position="257"/>
    </location>
</feature>
<dbReference type="Gene3D" id="1.25.10.10">
    <property type="entry name" value="Leucine-rich Repeat Variant"/>
    <property type="match status" value="2"/>
</dbReference>
<organism evidence="4 5">
    <name type="scientific">Wallemia ichthyophaga (strain EXF-994 / CBS 113033)</name>
    <dbReference type="NCBI Taxonomy" id="1299270"/>
    <lineage>
        <taxon>Eukaryota</taxon>
        <taxon>Fungi</taxon>
        <taxon>Dikarya</taxon>
        <taxon>Basidiomycota</taxon>
        <taxon>Wallemiomycotina</taxon>
        <taxon>Wallemiomycetes</taxon>
        <taxon>Wallemiales</taxon>
        <taxon>Wallemiaceae</taxon>
        <taxon>Wallemia</taxon>
    </lineage>
</organism>
<dbReference type="PANTHER" id="PTHR21663:SF0">
    <property type="entry name" value="HEAT REPEAT-CONTAINING PROTEIN 5B"/>
    <property type="match status" value="1"/>
</dbReference>
<dbReference type="GO" id="GO:0005794">
    <property type="term" value="C:Golgi apparatus"/>
    <property type="evidence" value="ECO:0007669"/>
    <property type="project" value="TreeGrafter"/>
</dbReference>
<comment type="similarity">
    <text evidence="1">Belongs to the HEATR5 family.</text>
</comment>
<dbReference type="RefSeq" id="XP_009269217.1">
    <property type="nucleotide sequence ID" value="XM_009270942.1"/>
</dbReference>
<feature type="region of interest" description="Disordered" evidence="2">
    <location>
        <begin position="243"/>
        <end position="264"/>
    </location>
</feature>
<dbReference type="OMA" id="YPQVIQE"/>
<dbReference type="InterPro" id="IPR046837">
    <property type="entry name" value="Laa1/Sip1/HEATR5-like_HEAT"/>
</dbReference>
<dbReference type="InterPro" id="IPR057981">
    <property type="entry name" value="TPR_LAA1-like_C"/>
</dbReference>
<evidence type="ECO:0000256" key="1">
    <source>
        <dbReference type="ARBA" id="ARBA00008304"/>
    </source>
</evidence>
<evidence type="ECO:0000313" key="5">
    <source>
        <dbReference type="Proteomes" id="UP000014064"/>
    </source>
</evidence>
<name>R9AD13_WALI9</name>
<dbReference type="EMBL" id="KE007237">
    <property type="protein sequence ID" value="EOQ99989.1"/>
    <property type="molecule type" value="Genomic_DNA"/>
</dbReference>
<dbReference type="GO" id="GO:0005829">
    <property type="term" value="C:cytosol"/>
    <property type="evidence" value="ECO:0007669"/>
    <property type="project" value="GOC"/>
</dbReference>
<evidence type="ECO:0000313" key="4">
    <source>
        <dbReference type="EMBL" id="EOQ99989.1"/>
    </source>
</evidence>
<protein>
    <submittedName>
        <fullName evidence="4">HEAT repeat-containing protein 5B</fullName>
    </submittedName>
</protein>
<dbReference type="HOGENOM" id="CLU_000503_0_0_1"/>
<dbReference type="GO" id="GO:0042147">
    <property type="term" value="P:retrograde transport, endosome to Golgi"/>
    <property type="evidence" value="ECO:0007669"/>
    <property type="project" value="TreeGrafter"/>
</dbReference>
<gene>
    <name evidence="4" type="ORF">J056_001219</name>
</gene>
<reference evidence="5" key="1">
    <citation type="journal article" date="2013" name="BMC Genomics">
        <title>Genome and transcriptome sequencing of the halophilic fungus Wallemia ichthyophaga: haloadaptations present and absent.</title>
        <authorList>
            <person name="Zajc J."/>
            <person name="Liu Y."/>
            <person name="Dai W."/>
            <person name="Yang Z."/>
            <person name="Hu J."/>
            <person name="Gostincar C."/>
            <person name="Gunde-Cimerman N."/>
        </authorList>
    </citation>
    <scope>NUCLEOTIDE SEQUENCE [LARGE SCALE GENOMIC DNA]</scope>
    <source>
        <strain evidence="5">EXF-994 / CBS 113033</strain>
    </source>
</reference>
<proteinExistence type="inferred from homology"/>
<dbReference type="KEGG" id="wic:J056_001219"/>
<dbReference type="Pfam" id="PF25808">
    <property type="entry name" value="TPR_LAA1_C"/>
    <property type="match status" value="1"/>
</dbReference>
<evidence type="ECO:0000259" key="3">
    <source>
        <dbReference type="Pfam" id="PF25808"/>
    </source>
</evidence>
<dbReference type="SUPFAM" id="SSF48371">
    <property type="entry name" value="ARM repeat"/>
    <property type="match status" value="2"/>
</dbReference>
<dbReference type="eggNOG" id="KOG1822">
    <property type="taxonomic scope" value="Eukaryota"/>
</dbReference>
<sequence>MALDKDKVKSSYGNIYLIKYLNNASGNSVDKDELVDLLINPQQEYPTGRLIRNLISKLVLSSDQSALNHIVSELVSKLPSSSISDKARSSTLFVLGQVIQHNPGKFSSTCADLYDISFKYLRNSNLSSHLRFHAGIVITKIIETSSSIITENQVKDLIKQLKNLITDKVYPLQRVSTKCISNLSTFTQHLSSTTDIEQIVSICIKTADIVDQQTRQHHTALAAQLLASTQFKIKHQPQQSKILSTKTIKRDKTKDKDQDDDVKDTNEAPVIGLMAIDNMLSIPSSHFNKGSRKIKNIIIEIYASLFSSMGSKWIESNYQTIITHLIYSVMESNMVKPCDILTVRSSLNILLREHIGKTLLSEQGQGLALNVLIDTFLSKYTKGDTLQARYSDQSLVVVVEESIGLLDQLGSVPLQVQDSLPDLLFKLIALPSFSAQISVSRLFRQFHYLCPTRLEVSLNKLLDLLEKKLSHLRTPNASSEVAFTSIGYTCATGSLIALFRQRPLNTPIEIPFKVFELSQGLLRKSGECEFDQASIHIQNAWILIDSLMSVGPQFVTSIINQLMLLWRNSLTKIDMQTNAPKTQTEWTFLLHVRECALTALLSFLKFNASTLLTMELSRKFVGLLNNTLSFSMSFNITNSAILKDQIPTGACAHPNIGLLDRDILLKRRIYQCSVYLDNNSNTETLTAFIEAAFYAFGDSERYAGSAAQAAIASTTSSAGSFAFIWSVSDGYGYGLTSLHDVDVPEGNNQTSEKLMKEIRRPSPNAYEHDILSLFENDPTLVTPQPAPATVLVDAAITFFALRLTDVDSTSMIKLFESIRASVKNPKLDRNPGRKLAVIVNTLIAIRGFLSNGKSRKLRTVLSVAPIRNTLQELFEDAITNEDATLRRLGAESLGRLIALTADRSFMTTQSRFYLDLIVNNRSPSIRSGSAITLSEIYKQVGSLAAGPLLNSICEILTSLASDSHPEVHYYSLEAFSNIIEAAGSAFSPYVARTLGLLASIHNWESHEPEGGQTVSSTNLRSEYSLYKVLCNILNDLIGILGPEINEMNDVRDLLFLLVKQMMKEKDELVRGNALRSLQNFVMFAPDHTDIPTLIRTFQTALKSSNKVIQSSSMNGLYQLTQKYVKELSLVGGDRLVEDLFALLDKEPGHDGLKLLLLSWLKQTSEVNSEGWLSICQKVFTKASQGSNDKEFKKDKEEDEEVQALGAANDEDQSRLSNWQTQLFALDCVHNLILSDFSRDIRNVVARTLQSRVADLIKLAFVASTSRVELIRIKGLVILRDVIETFASFKDSHDDQASLLEQHQAPITAALTPAFSADSTPDILATAIQVCATFVKSGIVKEVSKMGRILKLLTSALHRFKNSSDQSTPIGEVGKLCLAANEMLKISTLAAWAELGIASSSKSYLESVLEPLWIYLLPMWAQTIQQYAEMSEGVFNDDILAQQILLPYYEHDWIKILNALVMSLDTKTDLIEKYVSLDGRRDATVQFQIIYGLAFSNLVMNSDDIHKSSIALNTISMLVKHPKSENWILTEGIFDEALELIWRLATASPSQIRGKALDLLGGICNHYGTKLVDNIEIPSSPDSQFGKSLPRNSKITRCLQLIYSVLNGCLDDDSKLINCSMEYKAYIARSSFLAYLDVSKTLAATTRVELYAVLLHKYAELLRREDGTIHIAAVLSPLTKNVLELSEEFKGDNLLVMKKTLHGFLSFTLQTVDEIKTREGSAILAKRRYNILAAMSVITATPDCIGVSKEVAEHFSEILIEYLFMADSTEEGLTNALLGNFNKLFDAKTTKTNHYIVVHLVKNLVKKSEDMNETTNQVLAFYSVVVRSQILDSQRAQLYGYLIPSCLGSLKSEVCKEAAANCLLDMASANALSFKTATSWIDAESRALLEGAMREAVLKQSGSQAGKKTNGVSQPSISLKAFSQ</sequence>
<dbReference type="GeneID" id="20374171"/>
<dbReference type="GO" id="GO:0030139">
    <property type="term" value="C:endocytic vesicle"/>
    <property type="evidence" value="ECO:0007669"/>
    <property type="project" value="TreeGrafter"/>
</dbReference>
<dbReference type="InterPro" id="IPR016024">
    <property type="entry name" value="ARM-type_fold"/>
</dbReference>
<dbReference type="OrthoDB" id="192608at2759"/>
<feature type="region of interest" description="Disordered" evidence="2">
    <location>
        <begin position="1899"/>
        <end position="1923"/>
    </location>
</feature>
<dbReference type="PANTHER" id="PTHR21663">
    <property type="entry name" value="HYPOTHETICAL HEAT DOMAIN-CONTAINING"/>
    <property type="match status" value="1"/>
</dbReference>
<evidence type="ECO:0000256" key="2">
    <source>
        <dbReference type="SAM" id="MobiDB-lite"/>
    </source>
</evidence>
<dbReference type="Pfam" id="PF20210">
    <property type="entry name" value="Laa1_Sip1_HTR5"/>
    <property type="match status" value="1"/>
</dbReference>
<accession>R9AD13</accession>
<dbReference type="STRING" id="1299270.R9AD13"/>
<keyword evidence="5" id="KW-1185">Reference proteome</keyword>
<dbReference type="GO" id="GO:0016020">
    <property type="term" value="C:membrane"/>
    <property type="evidence" value="ECO:0007669"/>
    <property type="project" value="TreeGrafter"/>
</dbReference>